<dbReference type="EMBL" id="HBGW01077390">
    <property type="protein sequence ID" value="CAD9629097.1"/>
    <property type="molecule type" value="Transcribed_RNA"/>
</dbReference>
<evidence type="ECO:0000256" key="1">
    <source>
        <dbReference type="SAM" id="SignalP"/>
    </source>
</evidence>
<accession>A0A7S2MAP7</accession>
<dbReference type="InterPro" id="IPR013320">
    <property type="entry name" value="ConA-like_dom_sf"/>
</dbReference>
<gene>
    <name evidence="2" type="ORF">BRAN1462_LOCUS49196</name>
</gene>
<dbReference type="GO" id="GO:0005975">
    <property type="term" value="P:carbohydrate metabolic process"/>
    <property type="evidence" value="ECO:0007669"/>
    <property type="project" value="InterPro"/>
</dbReference>
<dbReference type="AlphaFoldDB" id="A0A7S2MAP7"/>
<evidence type="ECO:0000313" key="2">
    <source>
        <dbReference type="EMBL" id="CAD9629097.1"/>
    </source>
</evidence>
<feature type="signal peptide" evidence="1">
    <location>
        <begin position="1"/>
        <end position="21"/>
    </location>
</feature>
<dbReference type="SUPFAM" id="SSF49899">
    <property type="entry name" value="Concanavalin A-like lectins/glucanases"/>
    <property type="match status" value="1"/>
</dbReference>
<sequence length="277" mass="29439">MWSLRLVLSLAPVVLAGAVDAQVNSSLGASRLDGAECVDLDSGHAITSSDPNAWPCVKVSYGAGTWTNIPKFPNLLGKVLKVTLDLSAVGCRFNLAFQMVDSDHAGGKYCDGQSGDPCVEVDFLEANEHVWGTNIHAGAVQGGWKSGTALGYGGDRHGMAGYGVDANAVDTSAPIDVNWAFPTDKDGNLQGMFVGFYQHGSYTPRATFTVGAGQDLHEVTAALRRGMTPGFSYWSTGASGVPWFDQHNCDYHEQRQPAYFSNWQLLGGAADMEAVVV</sequence>
<dbReference type="GO" id="GO:0004553">
    <property type="term" value="F:hydrolase activity, hydrolyzing O-glycosyl compounds"/>
    <property type="evidence" value="ECO:0007669"/>
    <property type="project" value="InterPro"/>
</dbReference>
<proteinExistence type="predicted"/>
<dbReference type="Gene3D" id="2.70.100.10">
    <property type="entry name" value="Glycoside hydrolase, family 7, domain"/>
    <property type="match status" value="1"/>
</dbReference>
<name>A0A7S2MAP7_9DINO</name>
<organism evidence="2">
    <name type="scientific">Zooxanthella nutricula</name>
    <dbReference type="NCBI Taxonomy" id="1333877"/>
    <lineage>
        <taxon>Eukaryota</taxon>
        <taxon>Sar</taxon>
        <taxon>Alveolata</taxon>
        <taxon>Dinophyceae</taxon>
        <taxon>Peridiniales</taxon>
        <taxon>Peridiniales incertae sedis</taxon>
        <taxon>Zooxanthella</taxon>
    </lineage>
</organism>
<feature type="chain" id="PRO_5031304757" evidence="1">
    <location>
        <begin position="22"/>
        <end position="277"/>
    </location>
</feature>
<dbReference type="InterPro" id="IPR037019">
    <property type="entry name" value="Glyco_hydro_7_sf"/>
</dbReference>
<protein>
    <submittedName>
        <fullName evidence="2">Uncharacterized protein</fullName>
    </submittedName>
</protein>
<keyword evidence="1" id="KW-0732">Signal</keyword>
<reference evidence="2" key="1">
    <citation type="submission" date="2021-01" db="EMBL/GenBank/DDBJ databases">
        <authorList>
            <person name="Corre E."/>
            <person name="Pelletier E."/>
            <person name="Niang G."/>
            <person name="Scheremetjew M."/>
            <person name="Finn R."/>
            <person name="Kale V."/>
            <person name="Holt S."/>
            <person name="Cochrane G."/>
            <person name="Meng A."/>
            <person name="Brown T."/>
            <person name="Cohen L."/>
        </authorList>
    </citation>
    <scope>NUCLEOTIDE SEQUENCE</scope>
    <source>
        <strain evidence="2">RCC3387</strain>
    </source>
</reference>